<dbReference type="Pfam" id="PF07715">
    <property type="entry name" value="Plug"/>
    <property type="match status" value="1"/>
</dbReference>
<dbReference type="GO" id="GO:0038023">
    <property type="term" value="F:signaling receptor activity"/>
    <property type="evidence" value="ECO:0007669"/>
    <property type="project" value="InterPro"/>
</dbReference>
<dbReference type="CDD" id="cd01347">
    <property type="entry name" value="ligand_gated_channel"/>
    <property type="match status" value="1"/>
</dbReference>
<evidence type="ECO:0000256" key="1">
    <source>
        <dbReference type="ARBA" id="ARBA00004571"/>
    </source>
</evidence>
<keyword evidence="13 14" id="KW-0998">Cell outer membrane</keyword>
<dbReference type="Gene3D" id="2.40.170.20">
    <property type="entry name" value="TonB-dependent receptor, beta-barrel domain"/>
    <property type="match status" value="1"/>
</dbReference>
<keyword evidence="9" id="KW-0406">Ion transport</keyword>
<dbReference type="InterPro" id="IPR000531">
    <property type="entry name" value="Beta-barrel_TonB"/>
</dbReference>
<name>A0A3P3QRP7_9GAMM</name>
<evidence type="ECO:0000256" key="2">
    <source>
        <dbReference type="ARBA" id="ARBA00009810"/>
    </source>
</evidence>
<evidence type="ECO:0000256" key="14">
    <source>
        <dbReference type="PROSITE-ProRule" id="PRU01360"/>
    </source>
</evidence>
<reference evidence="20 21" key="1">
    <citation type="submission" date="2018-11" db="EMBL/GenBank/DDBJ databases">
        <title>Draft genome analysis of Rheinheimera mesophila isolated from an industrial waste site.</title>
        <authorList>
            <person name="Yu Q."/>
            <person name="Qi Y."/>
            <person name="Zhang H."/>
            <person name="Lu Y."/>
            <person name="Pu J."/>
        </authorList>
    </citation>
    <scope>NUCLEOTIDE SEQUENCE [LARGE SCALE GENOMIC DNA]</scope>
    <source>
        <strain evidence="20 21">IITR13</strain>
    </source>
</reference>
<feature type="short sequence motif" description="TonB C-terminal box" evidence="15">
    <location>
        <begin position="700"/>
        <end position="717"/>
    </location>
</feature>
<evidence type="ECO:0000259" key="19">
    <source>
        <dbReference type="Pfam" id="PF07715"/>
    </source>
</evidence>
<dbReference type="OrthoDB" id="127311at2"/>
<evidence type="ECO:0000259" key="18">
    <source>
        <dbReference type="Pfam" id="PF00593"/>
    </source>
</evidence>
<dbReference type="Gene3D" id="2.170.130.10">
    <property type="entry name" value="TonB-dependent receptor, plug domain"/>
    <property type="match status" value="1"/>
</dbReference>
<keyword evidence="11 14" id="KW-0472">Membrane</keyword>
<dbReference type="PROSITE" id="PS52016">
    <property type="entry name" value="TONB_DEPENDENT_REC_3"/>
    <property type="match status" value="1"/>
</dbReference>
<dbReference type="InterPro" id="IPR010105">
    <property type="entry name" value="TonB_sidphr_rcpt"/>
</dbReference>
<keyword evidence="4 14" id="KW-1134">Transmembrane beta strand</keyword>
<sequence>MSSLRSPSLLAIAVFTALNSIPVYAQQSDQQHSDTHQADKDLEVIEVKGRAQTLYRASQSSVGTRTETDLELVPQNIQVLPEALIRDQAARQVTDLYRSMSGVSAFSYSGVTFRGFRQDEILYDDVRGDPFNGFAVPQLFNVQEVQLLKGSSGALYGSSAPGGLINYVTKKPQRTAKNQLELGLGNDDFWQGSLELSGPLTEQQAYRFGYYRDSEQPFRWNTKVENDILDLGYLIDITDSTSLTLQYNTLTQDYQGARLRGVPTDDQGNFIGDRAWNHNEATDFQSLEADVWQVRADHEFNSNWRTDLTWRHYDNTELQNYHEPFCSFDTDGDGVVDYCRRQFRDQRRENTADSITWNNIVEFSTAGLNHQLLIGADTMTQDSYFLGRNVAPIEQGGKATGISLTNPVYGLTSAADYDIDSIKSTPTDTTAVRQGFYLQDQLDLTSSWNLLLGVRWDSFEDKNNMDSSKVDGNDSSWRVGSTYQLTDWVRLYALKGTGFSPQATASQVPEVGGPFEAEQSSIIEAGARFSLLNDAIRLNLATYEMVRNNILQADPRGDVGGDGRDDQIALGEVKSKGVELDLLGDLTDSWVLNVNYAYNDIRIVESTSVITNAVGDKFANAPQHQVGVWSRYELDGINSAIAAGMDYVSDQLSIDGQRVKSYTVFDMSWQTRWQQWLFQANLKNLFDKTYATAGFIERTGHFPGEPRRLIVTASYQF</sequence>
<keyword evidence="3 14" id="KW-0813">Transport</keyword>
<keyword evidence="21" id="KW-1185">Reference proteome</keyword>
<evidence type="ECO:0000256" key="3">
    <source>
        <dbReference type="ARBA" id="ARBA00022448"/>
    </source>
</evidence>
<dbReference type="InterPro" id="IPR037066">
    <property type="entry name" value="Plug_dom_sf"/>
</dbReference>
<dbReference type="GO" id="GO:0015891">
    <property type="term" value="P:siderophore transport"/>
    <property type="evidence" value="ECO:0007669"/>
    <property type="project" value="InterPro"/>
</dbReference>
<accession>A0A3P3QRP7</accession>
<evidence type="ECO:0000256" key="8">
    <source>
        <dbReference type="ARBA" id="ARBA00023004"/>
    </source>
</evidence>
<comment type="similarity">
    <text evidence="2 14 16">Belongs to the TonB-dependent receptor family.</text>
</comment>
<dbReference type="PANTHER" id="PTHR32552">
    <property type="entry name" value="FERRICHROME IRON RECEPTOR-RELATED"/>
    <property type="match status" value="1"/>
</dbReference>
<evidence type="ECO:0000256" key="12">
    <source>
        <dbReference type="ARBA" id="ARBA00023170"/>
    </source>
</evidence>
<evidence type="ECO:0000256" key="9">
    <source>
        <dbReference type="ARBA" id="ARBA00023065"/>
    </source>
</evidence>
<organism evidence="20 21">
    <name type="scientific">Rheinheimera mesophila</name>
    <dbReference type="NCBI Taxonomy" id="1547515"/>
    <lineage>
        <taxon>Bacteria</taxon>
        <taxon>Pseudomonadati</taxon>
        <taxon>Pseudomonadota</taxon>
        <taxon>Gammaproteobacteria</taxon>
        <taxon>Chromatiales</taxon>
        <taxon>Chromatiaceae</taxon>
        <taxon>Rheinheimera</taxon>
    </lineage>
</organism>
<evidence type="ECO:0000256" key="6">
    <source>
        <dbReference type="ARBA" id="ARBA00022692"/>
    </source>
</evidence>
<dbReference type="InterPro" id="IPR012910">
    <property type="entry name" value="Plug_dom"/>
</dbReference>
<evidence type="ECO:0000256" key="7">
    <source>
        <dbReference type="ARBA" id="ARBA00022729"/>
    </source>
</evidence>
<dbReference type="GO" id="GO:0009279">
    <property type="term" value="C:cell outer membrane"/>
    <property type="evidence" value="ECO:0007669"/>
    <property type="project" value="UniProtKB-SubCell"/>
</dbReference>
<dbReference type="GO" id="GO:0015344">
    <property type="term" value="F:siderophore uptake transmembrane transporter activity"/>
    <property type="evidence" value="ECO:0007669"/>
    <property type="project" value="TreeGrafter"/>
</dbReference>
<feature type="domain" description="TonB-dependent receptor-like beta-barrel" evidence="18">
    <location>
        <begin position="239"/>
        <end position="685"/>
    </location>
</feature>
<evidence type="ECO:0000256" key="5">
    <source>
        <dbReference type="ARBA" id="ARBA00022496"/>
    </source>
</evidence>
<evidence type="ECO:0000256" key="17">
    <source>
        <dbReference type="SAM" id="SignalP"/>
    </source>
</evidence>
<keyword evidence="10 16" id="KW-0798">TonB box</keyword>
<evidence type="ECO:0000256" key="15">
    <source>
        <dbReference type="PROSITE-ProRule" id="PRU10144"/>
    </source>
</evidence>
<evidence type="ECO:0000256" key="11">
    <source>
        <dbReference type="ARBA" id="ARBA00023136"/>
    </source>
</evidence>
<dbReference type="PROSITE" id="PS01156">
    <property type="entry name" value="TONB_DEPENDENT_REC_2"/>
    <property type="match status" value="1"/>
</dbReference>
<proteinExistence type="inferred from homology"/>
<dbReference type="RefSeq" id="WP_046518364.1">
    <property type="nucleotide sequence ID" value="NZ_LAVS01000001.1"/>
</dbReference>
<dbReference type="AlphaFoldDB" id="A0A3P3QRP7"/>
<keyword evidence="6 14" id="KW-0812">Transmembrane</keyword>
<evidence type="ECO:0000313" key="21">
    <source>
        <dbReference type="Proteomes" id="UP000276260"/>
    </source>
</evidence>
<dbReference type="Pfam" id="PF00593">
    <property type="entry name" value="TonB_dep_Rec_b-barrel"/>
    <property type="match status" value="1"/>
</dbReference>
<feature type="chain" id="PRO_5018764626" evidence="17">
    <location>
        <begin position="26"/>
        <end position="717"/>
    </location>
</feature>
<feature type="domain" description="TonB-dependent receptor plug" evidence="19">
    <location>
        <begin position="72"/>
        <end position="163"/>
    </location>
</feature>
<evidence type="ECO:0000256" key="13">
    <source>
        <dbReference type="ARBA" id="ARBA00023237"/>
    </source>
</evidence>
<keyword evidence="8" id="KW-0408">Iron</keyword>
<keyword evidence="5" id="KW-0410">Iron transport</keyword>
<protein>
    <submittedName>
        <fullName evidence="20">TonB-dependent receptor</fullName>
    </submittedName>
</protein>
<evidence type="ECO:0000256" key="10">
    <source>
        <dbReference type="ARBA" id="ARBA00023077"/>
    </source>
</evidence>
<evidence type="ECO:0000256" key="16">
    <source>
        <dbReference type="RuleBase" id="RU003357"/>
    </source>
</evidence>
<keyword evidence="7 17" id="KW-0732">Signal</keyword>
<dbReference type="InterPro" id="IPR039426">
    <property type="entry name" value="TonB-dep_rcpt-like"/>
</dbReference>
<dbReference type="InterPro" id="IPR010917">
    <property type="entry name" value="TonB_rcpt_CS"/>
</dbReference>
<dbReference type="InterPro" id="IPR036942">
    <property type="entry name" value="Beta-barrel_TonB_sf"/>
</dbReference>
<keyword evidence="12 20" id="KW-0675">Receptor</keyword>
<evidence type="ECO:0000313" key="20">
    <source>
        <dbReference type="EMBL" id="RRJ23705.1"/>
    </source>
</evidence>
<dbReference type="PANTHER" id="PTHR32552:SF68">
    <property type="entry name" value="FERRICHROME OUTER MEMBRANE TRANSPORTER_PHAGE RECEPTOR"/>
    <property type="match status" value="1"/>
</dbReference>
<comment type="caution">
    <text evidence="20">The sequence shown here is derived from an EMBL/GenBank/DDBJ whole genome shotgun (WGS) entry which is preliminary data.</text>
</comment>
<gene>
    <name evidence="20" type="ORF">EIK76_06515</name>
</gene>
<dbReference type="Proteomes" id="UP000276260">
    <property type="component" value="Unassembled WGS sequence"/>
</dbReference>
<comment type="subcellular location">
    <subcellularLocation>
        <location evidence="1 14">Cell outer membrane</location>
        <topology evidence="1 14">Multi-pass membrane protein</topology>
    </subcellularLocation>
</comment>
<evidence type="ECO:0000256" key="4">
    <source>
        <dbReference type="ARBA" id="ARBA00022452"/>
    </source>
</evidence>
<dbReference type="SUPFAM" id="SSF56935">
    <property type="entry name" value="Porins"/>
    <property type="match status" value="1"/>
</dbReference>
<dbReference type="EMBL" id="RRCF01000001">
    <property type="protein sequence ID" value="RRJ23705.1"/>
    <property type="molecule type" value="Genomic_DNA"/>
</dbReference>
<dbReference type="NCBIfam" id="TIGR01783">
    <property type="entry name" value="TonB-siderophor"/>
    <property type="match status" value="1"/>
</dbReference>
<feature type="signal peptide" evidence="17">
    <location>
        <begin position="1"/>
        <end position="25"/>
    </location>
</feature>